<dbReference type="Pfam" id="PF00582">
    <property type="entry name" value="Usp"/>
    <property type="match status" value="1"/>
</dbReference>
<dbReference type="InterPro" id="IPR006016">
    <property type="entry name" value="UspA"/>
</dbReference>
<keyword evidence="3" id="KW-1185">Reference proteome</keyword>
<sequence length="37" mass="4021">MLGAHHRHELNALMHGSVSQSVLHHAACPVAVIQVLR</sequence>
<dbReference type="InterPro" id="IPR014729">
    <property type="entry name" value="Rossmann-like_a/b/a_fold"/>
</dbReference>
<dbReference type="RefSeq" id="WP_379515741.1">
    <property type="nucleotide sequence ID" value="NZ_JBHSPA010000023.1"/>
</dbReference>
<protein>
    <submittedName>
        <fullName evidence="2">Universal stress protein</fullName>
    </submittedName>
</protein>
<dbReference type="SUPFAM" id="SSF52402">
    <property type="entry name" value="Adenine nucleotide alpha hydrolases-like"/>
    <property type="match status" value="1"/>
</dbReference>
<evidence type="ECO:0000259" key="1">
    <source>
        <dbReference type="Pfam" id="PF00582"/>
    </source>
</evidence>
<dbReference type="Gene3D" id="3.40.50.620">
    <property type="entry name" value="HUPs"/>
    <property type="match status" value="1"/>
</dbReference>
<gene>
    <name evidence="2" type="ORF">ACFPZ3_18760</name>
</gene>
<evidence type="ECO:0000313" key="2">
    <source>
        <dbReference type="EMBL" id="MFC5825909.1"/>
    </source>
</evidence>
<evidence type="ECO:0000313" key="3">
    <source>
        <dbReference type="Proteomes" id="UP001596058"/>
    </source>
</evidence>
<proteinExistence type="predicted"/>
<name>A0ABW1CJI9_9ACTN</name>
<accession>A0ABW1CJI9</accession>
<feature type="domain" description="UspA" evidence="1">
    <location>
        <begin position="2"/>
        <end position="33"/>
    </location>
</feature>
<dbReference type="Proteomes" id="UP001596058">
    <property type="component" value="Unassembled WGS sequence"/>
</dbReference>
<reference evidence="3" key="1">
    <citation type="journal article" date="2019" name="Int. J. Syst. Evol. Microbiol.">
        <title>The Global Catalogue of Microorganisms (GCM) 10K type strain sequencing project: providing services to taxonomists for standard genome sequencing and annotation.</title>
        <authorList>
            <consortium name="The Broad Institute Genomics Platform"/>
            <consortium name="The Broad Institute Genome Sequencing Center for Infectious Disease"/>
            <person name="Wu L."/>
            <person name="Ma J."/>
        </authorList>
    </citation>
    <scope>NUCLEOTIDE SEQUENCE [LARGE SCALE GENOMIC DNA]</scope>
    <source>
        <strain evidence="3">CCUG 53903</strain>
    </source>
</reference>
<comment type="caution">
    <text evidence="2">The sequence shown here is derived from an EMBL/GenBank/DDBJ whole genome shotgun (WGS) entry which is preliminary data.</text>
</comment>
<organism evidence="2 3">
    <name type="scientific">Nonomuraea insulae</name>
    <dbReference type="NCBI Taxonomy" id="1616787"/>
    <lineage>
        <taxon>Bacteria</taxon>
        <taxon>Bacillati</taxon>
        <taxon>Actinomycetota</taxon>
        <taxon>Actinomycetes</taxon>
        <taxon>Streptosporangiales</taxon>
        <taxon>Streptosporangiaceae</taxon>
        <taxon>Nonomuraea</taxon>
    </lineage>
</organism>
<dbReference type="EMBL" id="JBHSPA010000023">
    <property type="protein sequence ID" value="MFC5825909.1"/>
    <property type="molecule type" value="Genomic_DNA"/>
</dbReference>